<evidence type="ECO:0000313" key="2">
    <source>
        <dbReference type="EMBL" id="PWN59368.1"/>
    </source>
</evidence>
<accession>A0A316WJL4</accession>
<reference evidence="2 3" key="1">
    <citation type="submission" date="2018-04" db="EMBL/GenBank/DDBJ databases">
        <title>Chryseobacterium oncorhynchi 701B-08T from rainbow trout, and Chryseobacterium viscerum 687B-08T from diseased fish.</title>
        <authorList>
            <person name="Jeong J.-J."/>
            <person name="Lee Y.J."/>
            <person name="Pathiraja D."/>
            <person name="Park B."/>
            <person name="Choi I.-G."/>
            <person name="Kim K.D."/>
        </authorList>
    </citation>
    <scope>NUCLEOTIDE SEQUENCE [LARGE SCALE GENOMIC DNA]</scope>
    <source>
        <strain evidence="2 3">687B-08</strain>
    </source>
</reference>
<name>A0A316WJL4_9FLAO</name>
<dbReference type="AlphaFoldDB" id="A0A316WJL4"/>
<protein>
    <submittedName>
        <fullName evidence="2">Uncharacterized protein</fullName>
    </submittedName>
</protein>
<organism evidence="2 3">
    <name type="scientific">Chryseobacterium viscerum</name>
    <dbReference type="NCBI Taxonomy" id="1037377"/>
    <lineage>
        <taxon>Bacteria</taxon>
        <taxon>Pseudomonadati</taxon>
        <taxon>Bacteroidota</taxon>
        <taxon>Flavobacteriia</taxon>
        <taxon>Flavobacteriales</taxon>
        <taxon>Weeksellaceae</taxon>
        <taxon>Chryseobacterium group</taxon>
        <taxon>Chryseobacterium</taxon>
    </lineage>
</organism>
<evidence type="ECO:0000256" key="1">
    <source>
        <dbReference type="SAM" id="MobiDB-lite"/>
    </source>
</evidence>
<dbReference type="RefSeq" id="WP_103234462.1">
    <property type="nucleotide sequence ID" value="NZ_PPEG02000008.1"/>
</dbReference>
<proteinExistence type="predicted"/>
<sequence>MADKTTESNTTASTAIKSEQDHAAVKEDEMKNSLLYPFFISALKDIHKAESPNWQPAEMNKTSINVDEKKED</sequence>
<gene>
    <name evidence="2" type="ORF">C1634_018830</name>
</gene>
<dbReference type="Proteomes" id="UP000236413">
    <property type="component" value="Unassembled WGS sequence"/>
</dbReference>
<feature type="region of interest" description="Disordered" evidence="1">
    <location>
        <begin position="1"/>
        <end position="24"/>
    </location>
</feature>
<comment type="caution">
    <text evidence="2">The sequence shown here is derived from an EMBL/GenBank/DDBJ whole genome shotgun (WGS) entry which is preliminary data.</text>
</comment>
<dbReference type="EMBL" id="PPEG02000008">
    <property type="protein sequence ID" value="PWN59368.1"/>
    <property type="molecule type" value="Genomic_DNA"/>
</dbReference>
<feature type="region of interest" description="Disordered" evidence="1">
    <location>
        <begin position="50"/>
        <end position="72"/>
    </location>
</feature>
<evidence type="ECO:0000313" key="3">
    <source>
        <dbReference type="Proteomes" id="UP000236413"/>
    </source>
</evidence>
<feature type="compositionally biased region" description="Polar residues" evidence="1">
    <location>
        <begin position="7"/>
        <end position="17"/>
    </location>
</feature>